<dbReference type="EMBL" id="CP069103">
    <property type="protein sequence ID" value="QSS52108.1"/>
    <property type="molecule type" value="Genomic_DNA"/>
</dbReference>
<accession>A0A8A1LCH5</accession>
<sequence>MPTFSFLSAPALPEFLIHHRFWAMVFRYASFPFSHPIIPLYSPYIYSCMFFLFSVFFFIFHLSCFRVLVTNDMIIYFKQFPNILCPSPFSLVSIYPHSSQSTHVLYQISVITCITSFFLMFFPLFHFPLPFPCFSIIMS</sequence>
<feature type="transmembrane region" description="Helical" evidence="1">
    <location>
        <begin position="104"/>
        <end position="125"/>
    </location>
</feature>
<proteinExistence type="predicted"/>
<reference evidence="2" key="1">
    <citation type="submission" date="2021-01" db="EMBL/GenBank/DDBJ databases">
        <title>Chromosome-level genome assembly of a human fungal pathogen reveals clustering of transcriptionally co-regulated genes.</title>
        <authorList>
            <person name="Voorhies M."/>
            <person name="Cohen S."/>
            <person name="Shea T.P."/>
            <person name="Petrus S."/>
            <person name="Munoz J.F."/>
            <person name="Poplawski S."/>
            <person name="Goldman W.E."/>
            <person name="Michael T."/>
            <person name="Cuomo C.A."/>
            <person name="Sil A."/>
            <person name="Beyhan S."/>
        </authorList>
    </citation>
    <scope>NUCLEOTIDE SEQUENCE</scope>
    <source>
        <strain evidence="2">H88</strain>
    </source>
</reference>
<organism evidence="2 3">
    <name type="scientific">Ajellomyces capsulatus (strain H88)</name>
    <name type="common">Darling's disease fungus</name>
    <name type="synonym">Histoplasma capsulatum</name>
    <dbReference type="NCBI Taxonomy" id="544711"/>
    <lineage>
        <taxon>Eukaryota</taxon>
        <taxon>Fungi</taxon>
        <taxon>Dikarya</taxon>
        <taxon>Ascomycota</taxon>
        <taxon>Pezizomycotina</taxon>
        <taxon>Eurotiomycetes</taxon>
        <taxon>Eurotiomycetidae</taxon>
        <taxon>Onygenales</taxon>
        <taxon>Ajellomycetaceae</taxon>
        <taxon>Histoplasma</taxon>
    </lineage>
</organism>
<evidence type="ECO:0000313" key="3">
    <source>
        <dbReference type="Proteomes" id="UP000663419"/>
    </source>
</evidence>
<protein>
    <submittedName>
        <fullName evidence="2">Uncharacterized protein</fullName>
    </submittedName>
</protein>
<gene>
    <name evidence="2" type="ORF">I7I53_07621</name>
</gene>
<dbReference type="AlphaFoldDB" id="A0A8A1LCH5"/>
<dbReference type="Proteomes" id="UP000663419">
    <property type="component" value="Chromosome 2"/>
</dbReference>
<dbReference type="VEuPathDB" id="FungiDB:I7I53_07621"/>
<evidence type="ECO:0000313" key="2">
    <source>
        <dbReference type="EMBL" id="QSS52108.1"/>
    </source>
</evidence>
<keyword evidence="1" id="KW-1133">Transmembrane helix</keyword>
<feature type="transmembrane region" description="Helical" evidence="1">
    <location>
        <begin position="44"/>
        <end position="69"/>
    </location>
</feature>
<keyword evidence="1" id="KW-0472">Membrane</keyword>
<keyword evidence="1" id="KW-0812">Transmembrane</keyword>
<evidence type="ECO:0000256" key="1">
    <source>
        <dbReference type="SAM" id="Phobius"/>
    </source>
</evidence>
<name>A0A8A1LCH5_AJEC8</name>